<dbReference type="AlphaFoldDB" id="A0A3Q0JFU7"/>
<name>A0A3Q0JFU7_DIACI</name>
<accession>A0A3Q0JFU7</accession>
<evidence type="ECO:0000313" key="2">
    <source>
        <dbReference type="RefSeq" id="XP_026685570.1"/>
    </source>
</evidence>
<gene>
    <name evidence="2" type="primary">LOC113470963</name>
</gene>
<organism evidence="1 2">
    <name type="scientific">Diaphorina citri</name>
    <name type="common">Asian citrus psyllid</name>
    <dbReference type="NCBI Taxonomy" id="121845"/>
    <lineage>
        <taxon>Eukaryota</taxon>
        <taxon>Metazoa</taxon>
        <taxon>Ecdysozoa</taxon>
        <taxon>Arthropoda</taxon>
        <taxon>Hexapoda</taxon>
        <taxon>Insecta</taxon>
        <taxon>Pterygota</taxon>
        <taxon>Neoptera</taxon>
        <taxon>Paraneoptera</taxon>
        <taxon>Hemiptera</taxon>
        <taxon>Sternorrhyncha</taxon>
        <taxon>Psylloidea</taxon>
        <taxon>Psyllidae</taxon>
        <taxon>Diaphorininae</taxon>
        <taxon>Diaphorina</taxon>
    </lineage>
</organism>
<protein>
    <submittedName>
        <fullName evidence="2">Uncharacterized protein LOC113470963</fullName>
    </submittedName>
</protein>
<dbReference type="GeneID" id="113470963"/>
<dbReference type="PaxDb" id="121845-A0A3Q0JFU7"/>
<evidence type="ECO:0000313" key="1">
    <source>
        <dbReference type="Proteomes" id="UP000079169"/>
    </source>
</evidence>
<reference evidence="2" key="1">
    <citation type="submission" date="2025-08" db="UniProtKB">
        <authorList>
            <consortium name="RefSeq"/>
        </authorList>
    </citation>
    <scope>IDENTIFICATION</scope>
</reference>
<dbReference type="KEGG" id="dci:113470963"/>
<proteinExistence type="predicted"/>
<dbReference type="Proteomes" id="UP000079169">
    <property type="component" value="Unplaced"/>
</dbReference>
<keyword evidence="1" id="KW-1185">Reference proteome</keyword>
<dbReference type="RefSeq" id="XP_026685570.1">
    <property type="nucleotide sequence ID" value="XM_026829769.1"/>
</dbReference>
<sequence>MVSCSSPPKETSCLTCCNQKLGAMLKLVKIRSHSESDMMHKKNGNLVLVAMKKGNPIHHEVYYVDSPDRAAFKRVQIHVVHHSKDSKVRVNIFYLCTIPSTVSINFTVRPAAFCKSFQKTLDAWI</sequence>